<proteinExistence type="predicted"/>
<organism evidence="2 3">
    <name type="scientific">Eisenbergiella massiliensis</name>
    <dbReference type="NCBI Taxonomy" id="1720294"/>
    <lineage>
        <taxon>Bacteria</taxon>
        <taxon>Bacillati</taxon>
        <taxon>Bacillota</taxon>
        <taxon>Clostridia</taxon>
        <taxon>Lachnospirales</taxon>
        <taxon>Lachnospiraceae</taxon>
        <taxon>Eisenbergiella</taxon>
    </lineage>
</organism>
<evidence type="ECO:0000259" key="1">
    <source>
        <dbReference type="Pfam" id="PF10646"/>
    </source>
</evidence>
<sequence length="233" mass="25576">MVFIYRHNGHAGCTKERTFGEEDCNQRSIGRQGRFLRKHDKPYAQKGAGMKKSSITILGGILCMAAVLAACGGTAETGNYTALEITSSGSAETVEELEAESVTATGEPEIVTIYYGSSMGKELSTEEVEVPRKTPETIIGELRKKNIVSVDTKVNDFTISEDKEKLTLDLSAGFRDYLKTMEEGSEAVIMAALTNSFLAAYDAQEMVVTINGQRLETKNRVYEEGLRFVDMLD</sequence>
<dbReference type="Pfam" id="PF10646">
    <property type="entry name" value="Germane"/>
    <property type="match status" value="1"/>
</dbReference>
<reference evidence="2 3" key="1">
    <citation type="submission" date="2018-08" db="EMBL/GenBank/DDBJ databases">
        <title>A genome reference for cultivated species of the human gut microbiota.</title>
        <authorList>
            <person name="Zou Y."/>
            <person name="Xue W."/>
            <person name="Luo G."/>
        </authorList>
    </citation>
    <scope>NUCLEOTIDE SEQUENCE [LARGE SCALE GENOMIC DNA]</scope>
    <source>
        <strain evidence="2 3">AF26-4BH</strain>
    </source>
</reference>
<name>A0A3E3J079_9FIRM</name>
<evidence type="ECO:0000313" key="2">
    <source>
        <dbReference type="EMBL" id="RGE72730.1"/>
    </source>
</evidence>
<gene>
    <name evidence="2" type="ORF">DWY69_07605</name>
</gene>
<feature type="domain" description="GerMN" evidence="1">
    <location>
        <begin position="112"/>
        <end position="216"/>
    </location>
</feature>
<evidence type="ECO:0000313" key="3">
    <source>
        <dbReference type="Proteomes" id="UP000261166"/>
    </source>
</evidence>
<comment type="caution">
    <text evidence="2">The sequence shown here is derived from an EMBL/GenBank/DDBJ whole genome shotgun (WGS) entry which is preliminary data.</text>
</comment>
<dbReference type="AlphaFoldDB" id="A0A3E3J079"/>
<dbReference type="EMBL" id="QVLU01000005">
    <property type="protein sequence ID" value="RGE72730.1"/>
    <property type="molecule type" value="Genomic_DNA"/>
</dbReference>
<dbReference type="Proteomes" id="UP000261166">
    <property type="component" value="Unassembled WGS sequence"/>
</dbReference>
<accession>A0A3E3J079</accession>
<dbReference type="InterPro" id="IPR019606">
    <property type="entry name" value="GerMN"/>
</dbReference>
<protein>
    <recommendedName>
        <fullName evidence="1">GerMN domain-containing protein</fullName>
    </recommendedName>
</protein>